<accession>A0ABZ2ZX08</accession>
<reference evidence="1 2" key="1">
    <citation type="submission" date="2024-04" db="EMBL/GenBank/DDBJ databases">
        <title>Arthrobacter sp. from Plains bison fecal sample.</title>
        <authorList>
            <person name="Ruzzini A."/>
        </authorList>
    </citation>
    <scope>NUCLEOTIDE SEQUENCE [LARGE SCALE GENOMIC DNA]</scope>
    <source>
        <strain evidence="1 2">EINP1</strain>
    </source>
</reference>
<dbReference type="Proteomes" id="UP001448858">
    <property type="component" value="Chromosome"/>
</dbReference>
<dbReference type="InterPro" id="IPR029060">
    <property type="entry name" value="PIN-like_dom_sf"/>
</dbReference>
<organism evidence="1 2">
    <name type="scientific">Arthrobacter citreus</name>
    <dbReference type="NCBI Taxonomy" id="1670"/>
    <lineage>
        <taxon>Bacteria</taxon>
        <taxon>Bacillati</taxon>
        <taxon>Actinomycetota</taxon>
        <taxon>Actinomycetes</taxon>
        <taxon>Micrococcales</taxon>
        <taxon>Micrococcaceae</taxon>
        <taxon>Arthrobacter</taxon>
    </lineage>
</organism>
<gene>
    <name evidence="1" type="ORF">AAE021_11410</name>
</gene>
<name>A0ABZ2ZX08_9MICC</name>
<keyword evidence="2" id="KW-1185">Reference proteome</keyword>
<evidence type="ECO:0000313" key="1">
    <source>
        <dbReference type="EMBL" id="WZP14792.1"/>
    </source>
</evidence>
<dbReference type="RefSeq" id="WP_342022450.1">
    <property type="nucleotide sequence ID" value="NZ_CP151657.1"/>
</dbReference>
<dbReference type="SUPFAM" id="SSF88723">
    <property type="entry name" value="PIN domain-like"/>
    <property type="match status" value="1"/>
</dbReference>
<sequence length="135" mass="14476">MNGRSGLLLDAPVLAEIRGENASPAVIGFLRKRSSLRIFISVLSLGELPRPDLPWLRELTGRYACHILPVDPETALMSARMGHGAGTLTAMMASTAILHDLCVVTDRPQDFSALGAAAVDPWNSAPMEEKAHSES</sequence>
<protein>
    <submittedName>
        <fullName evidence="1">Plasmid stabilization protein</fullName>
    </submittedName>
</protein>
<dbReference type="Gene3D" id="3.40.50.1010">
    <property type="entry name" value="5'-nuclease"/>
    <property type="match status" value="1"/>
</dbReference>
<evidence type="ECO:0000313" key="2">
    <source>
        <dbReference type="Proteomes" id="UP001448858"/>
    </source>
</evidence>
<dbReference type="EMBL" id="CP151657">
    <property type="protein sequence ID" value="WZP14792.1"/>
    <property type="molecule type" value="Genomic_DNA"/>
</dbReference>
<proteinExistence type="predicted"/>